<evidence type="ECO:0000256" key="2">
    <source>
        <dbReference type="SAM" id="Phobius"/>
    </source>
</evidence>
<dbReference type="OrthoDB" id="5244024at2"/>
<evidence type="ECO:0000256" key="1">
    <source>
        <dbReference type="SAM" id="MobiDB-lite"/>
    </source>
</evidence>
<reference evidence="3 4" key="1">
    <citation type="submission" date="2019-07" db="EMBL/GenBank/DDBJ databases">
        <title>complete genome sequencing of Ornithinimicrobium sp. H23M54.</title>
        <authorList>
            <person name="Bae J.-W."/>
            <person name="Lee S.-Y."/>
        </authorList>
    </citation>
    <scope>NUCLEOTIDE SEQUENCE [LARGE SCALE GENOMIC DNA]</scope>
    <source>
        <strain evidence="3 4">H23M54</strain>
    </source>
</reference>
<protein>
    <submittedName>
        <fullName evidence="3">DUF3040 domain-containing protein</fullName>
    </submittedName>
</protein>
<evidence type="ECO:0000313" key="3">
    <source>
        <dbReference type="EMBL" id="QDO88419.1"/>
    </source>
</evidence>
<dbReference type="Proteomes" id="UP000315395">
    <property type="component" value="Chromosome"/>
</dbReference>
<accession>A0A516GA73</accession>
<dbReference type="KEGG" id="orz:FNH13_08750"/>
<keyword evidence="2" id="KW-0472">Membrane</keyword>
<feature type="compositionally biased region" description="Gly residues" evidence="1">
    <location>
        <begin position="110"/>
        <end position="125"/>
    </location>
</feature>
<name>A0A516GA73_9MICO</name>
<organism evidence="3 4">
    <name type="scientific">Ornithinimicrobium ciconiae</name>
    <dbReference type="NCBI Taxonomy" id="2594265"/>
    <lineage>
        <taxon>Bacteria</taxon>
        <taxon>Bacillati</taxon>
        <taxon>Actinomycetota</taxon>
        <taxon>Actinomycetes</taxon>
        <taxon>Micrococcales</taxon>
        <taxon>Ornithinimicrobiaceae</taxon>
        <taxon>Ornithinimicrobium</taxon>
    </lineage>
</organism>
<feature type="transmembrane region" description="Helical" evidence="2">
    <location>
        <begin position="65"/>
        <end position="83"/>
    </location>
</feature>
<gene>
    <name evidence="3" type="ORF">FNH13_08750</name>
</gene>
<keyword evidence="2" id="KW-0812">Transmembrane</keyword>
<feature type="transmembrane region" description="Helical" evidence="2">
    <location>
        <begin position="42"/>
        <end position="59"/>
    </location>
</feature>
<feature type="compositionally biased region" description="Basic and acidic residues" evidence="1">
    <location>
        <begin position="135"/>
        <end position="150"/>
    </location>
</feature>
<feature type="region of interest" description="Disordered" evidence="1">
    <location>
        <begin position="106"/>
        <end position="150"/>
    </location>
</feature>
<sequence>MPLSEHEQRVLEQMEQALYAEDPRFATSLVGKSEARARRRRAALGLLIAIAGLAMVLLAVTLHQIWIGGLGFAAMVFGGVWAMTSPRTKGATLGTVDAKGNVTLHAKAGGKSGKTTGGKTTGGKNTGHRNTGLMDRFEERWDKRREDGPF</sequence>
<dbReference type="RefSeq" id="WP_143783097.1">
    <property type="nucleotide sequence ID" value="NZ_CP041616.1"/>
</dbReference>
<dbReference type="Pfam" id="PF11239">
    <property type="entry name" value="DUF3040"/>
    <property type="match status" value="1"/>
</dbReference>
<dbReference type="InterPro" id="IPR021401">
    <property type="entry name" value="DUF3040"/>
</dbReference>
<keyword evidence="4" id="KW-1185">Reference proteome</keyword>
<keyword evidence="2" id="KW-1133">Transmembrane helix</keyword>
<evidence type="ECO:0000313" key="4">
    <source>
        <dbReference type="Proteomes" id="UP000315395"/>
    </source>
</evidence>
<dbReference type="EMBL" id="CP041616">
    <property type="protein sequence ID" value="QDO88419.1"/>
    <property type="molecule type" value="Genomic_DNA"/>
</dbReference>
<dbReference type="AlphaFoldDB" id="A0A516GA73"/>
<proteinExistence type="predicted"/>